<dbReference type="Pfam" id="PF00076">
    <property type="entry name" value="RRM_1"/>
    <property type="match status" value="2"/>
</dbReference>
<dbReference type="GO" id="GO:0005737">
    <property type="term" value="C:cytoplasm"/>
    <property type="evidence" value="ECO:0007669"/>
    <property type="project" value="TreeGrafter"/>
</dbReference>
<dbReference type="InterPro" id="IPR012677">
    <property type="entry name" value="Nucleotide-bd_a/b_plait_sf"/>
</dbReference>
<evidence type="ECO:0000313" key="4">
    <source>
        <dbReference type="EMBL" id="GJQ14005.1"/>
    </source>
</evidence>
<accession>A0A9C7UT15</accession>
<reference evidence="4" key="1">
    <citation type="journal article" date="2022" name="Proc. Natl. Acad. Sci. U.S.A.">
        <title>Life cycle and functional genomics of the unicellular red alga Galdieria for elucidating algal and plant evolution and industrial use.</title>
        <authorList>
            <person name="Hirooka S."/>
            <person name="Itabashi T."/>
            <person name="Ichinose T.M."/>
            <person name="Onuma R."/>
            <person name="Fujiwara T."/>
            <person name="Yamashita S."/>
            <person name="Jong L.W."/>
            <person name="Tomita R."/>
            <person name="Iwane A.H."/>
            <person name="Miyagishima S.Y."/>
        </authorList>
    </citation>
    <scope>NUCLEOTIDE SEQUENCE</scope>
    <source>
        <strain evidence="4">NBRC 102759</strain>
    </source>
</reference>
<dbReference type="PANTHER" id="PTHR23003:SF3">
    <property type="entry name" value="FI21236P1-RELATED"/>
    <property type="match status" value="1"/>
</dbReference>
<dbReference type="AlphaFoldDB" id="A0A9C7UT15"/>
<keyword evidence="1 2" id="KW-0694">RNA-binding</keyword>
<evidence type="ECO:0000313" key="5">
    <source>
        <dbReference type="Proteomes" id="UP001061958"/>
    </source>
</evidence>
<evidence type="ECO:0000256" key="1">
    <source>
        <dbReference type="ARBA" id="ARBA00022884"/>
    </source>
</evidence>
<dbReference type="SUPFAM" id="SSF54928">
    <property type="entry name" value="RNA-binding domain, RBD"/>
    <property type="match status" value="1"/>
</dbReference>
<dbReference type="PROSITE" id="PS50102">
    <property type="entry name" value="RRM"/>
    <property type="match status" value="2"/>
</dbReference>
<evidence type="ECO:0000259" key="3">
    <source>
        <dbReference type="PROSITE" id="PS50102"/>
    </source>
</evidence>
<organism evidence="4 5">
    <name type="scientific">Galdieria partita</name>
    <dbReference type="NCBI Taxonomy" id="83374"/>
    <lineage>
        <taxon>Eukaryota</taxon>
        <taxon>Rhodophyta</taxon>
        <taxon>Bangiophyceae</taxon>
        <taxon>Galdieriales</taxon>
        <taxon>Galdieriaceae</taxon>
        <taxon>Galdieria</taxon>
    </lineage>
</organism>
<dbReference type="GO" id="GO:0003729">
    <property type="term" value="F:mRNA binding"/>
    <property type="evidence" value="ECO:0007669"/>
    <property type="project" value="TreeGrafter"/>
</dbReference>
<dbReference type="Proteomes" id="UP001061958">
    <property type="component" value="Unassembled WGS sequence"/>
</dbReference>
<dbReference type="Gene3D" id="3.30.70.330">
    <property type="match status" value="2"/>
</dbReference>
<dbReference type="EMBL" id="BQMJ01000050">
    <property type="protein sequence ID" value="GJQ14005.1"/>
    <property type="molecule type" value="Genomic_DNA"/>
</dbReference>
<dbReference type="SMART" id="SM00360">
    <property type="entry name" value="RRM"/>
    <property type="match status" value="2"/>
</dbReference>
<comment type="caution">
    <text evidence="4">The sequence shown here is derived from an EMBL/GenBank/DDBJ whole genome shotgun (WGS) entry which is preliminary data.</text>
</comment>
<proteinExistence type="predicted"/>
<dbReference type="InterPro" id="IPR035979">
    <property type="entry name" value="RBD_domain_sf"/>
</dbReference>
<dbReference type="PANTHER" id="PTHR23003">
    <property type="entry name" value="RNA RECOGNITION MOTIF RRM DOMAIN CONTAINING PROTEIN"/>
    <property type="match status" value="1"/>
</dbReference>
<dbReference type="GO" id="GO:0005634">
    <property type="term" value="C:nucleus"/>
    <property type="evidence" value="ECO:0007669"/>
    <property type="project" value="TreeGrafter"/>
</dbReference>
<gene>
    <name evidence="4" type="ORF">GpartN1_g5796.t1</name>
</gene>
<evidence type="ECO:0000256" key="2">
    <source>
        <dbReference type="PROSITE-ProRule" id="PRU00176"/>
    </source>
</evidence>
<reference evidence="4" key="2">
    <citation type="submission" date="2022-01" db="EMBL/GenBank/DDBJ databases">
        <authorList>
            <person name="Hirooka S."/>
            <person name="Miyagishima S.Y."/>
        </authorList>
    </citation>
    <scope>NUCLEOTIDE SEQUENCE</scope>
    <source>
        <strain evidence="4">NBRC 102759</strain>
    </source>
</reference>
<protein>
    <recommendedName>
        <fullName evidence="3">RRM domain-containing protein</fullName>
    </recommendedName>
</protein>
<dbReference type="InterPro" id="IPR000504">
    <property type="entry name" value="RRM_dom"/>
</dbReference>
<dbReference type="CDD" id="cd00590">
    <property type="entry name" value="RRM_SF"/>
    <property type="match status" value="1"/>
</dbReference>
<keyword evidence="5" id="KW-1185">Reference proteome</keyword>
<sequence>MGKQPCLSFTSVPLTIHRSTSEYKKTPCCSNICRKDFYCGRNYNNGFLCRPPVWEKNFIFPHSCSGRWYLSAVHDVSESSPQGTDENKVSLEERQKRRVYVANIPYTVRWQEIKDHMREAGPVQYVHLFLDRLKRSKGSALVEYMTEEAAQKAIELLNNSVIAGRSLVVREDRGSIFPDGERKVYRLVFRHLVPGMRWQELRERCKPYGSVVRAIIRRSATNDEANGIVFFPEFEQARKAQEELNGTVWDGREIECELEYDTNDERRRDSKQDNGTTF</sequence>
<dbReference type="InterPro" id="IPR050374">
    <property type="entry name" value="RRT5_SRSF_SR"/>
</dbReference>
<dbReference type="OrthoDB" id="610462at2759"/>
<name>A0A9C7UT15_9RHOD</name>
<feature type="domain" description="RRM" evidence="3">
    <location>
        <begin position="97"/>
        <end position="174"/>
    </location>
</feature>
<feature type="domain" description="RRM" evidence="3">
    <location>
        <begin position="185"/>
        <end position="261"/>
    </location>
</feature>